<proteinExistence type="predicted"/>
<sequence>SYIYLDAYTVFSSCCCCCSSRAGARNTDGAVRQATMQALEKVADRGDERAIGAVLAELAHENGQVRWAAVWALAQVANRNNQGAIEALTKCLEDKDCSKAASEVLRLLQ</sequence>
<gene>
    <name evidence="1" type="ORF">PCOR1329_LOCUS60434</name>
</gene>
<keyword evidence="2" id="KW-1185">Reference proteome</keyword>
<dbReference type="EMBL" id="CAUYUJ010017569">
    <property type="protein sequence ID" value="CAK0875877.1"/>
    <property type="molecule type" value="Genomic_DNA"/>
</dbReference>
<reference evidence="1" key="1">
    <citation type="submission" date="2023-10" db="EMBL/GenBank/DDBJ databases">
        <authorList>
            <person name="Chen Y."/>
            <person name="Shah S."/>
            <person name="Dougan E. K."/>
            <person name="Thang M."/>
            <person name="Chan C."/>
        </authorList>
    </citation>
    <scope>NUCLEOTIDE SEQUENCE [LARGE SCALE GENOMIC DNA]</scope>
</reference>
<dbReference type="Proteomes" id="UP001189429">
    <property type="component" value="Unassembled WGS sequence"/>
</dbReference>
<dbReference type="Gene3D" id="1.25.10.10">
    <property type="entry name" value="Leucine-rich Repeat Variant"/>
    <property type="match status" value="1"/>
</dbReference>
<dbReference type="InterPro" id="IPR004155">
    <property type="entry name" value="PBS_lyase_HEAT"/>
</dbReference>
<comment type="caution">
    <text evidence="1">The sequence shown here is derived from an EMBL/GenBank/DDBJ whole genome shotgun (WGS) entry which is preliminary data.</text>
</comment>
<dbReference type="SMART" id="SM00567">
    <property type="entry name" value="EZ_HEAT"/>
    <property type="match status" value="2"/>
</dbReference>
<evidence type="ECO:0008006" key="3">
    <source>
        <dbReference type="Google" id="ProtNLM"/>
    </source>
</evidence>
<dbReference type="InterPro" id="IPR016024">
    <property type="entry name" value="ARM-type_fold"/>
</dbReference>
<evidence type="ECO:0000313" key="1">
    <source>
        <dbReference type="EMBL" id="CAK0875877.1"/>
    </source>
</evidence>
<accession>A0ABN9VUZ2</accession>
<evidence type="ECO:0000313" key="2">
    <source>
        <dbReference type="Proteomes" id="UP001189429"/>
    </source>
</evidence>
<feature type="non-terminal residue" evidence="1">
    <location>
        <position position="1"/>
    </location>
</feature>
<protein>
    <recommendedName>
        <fullName evidence="3">HEAT repeat domain-containing protein</fullName>
    </recommendedName>
</protein>
<dbReference type="SUPFAM" id="SSF48371">
    <property type="entry name" value="ARM repeat"/>
    <property type="match status" value="1"/>
</dbReference>
<dbReference type="InterPro" id="IPR011989">
    <property type="entry name" value="ARM-like"/>
</dbReference>
<name>A0ABN9VUZ2_9DINO</name>
<dbReference type="Pfam" id="PF13646">
    <property type="entry name" value="HEAT_2"/>
    <property type="match status" value="1"/>
</dbReference>
<organism evidence="1 2">
    <name type="scientific">Prorocentrum cordatum</name>
    <dbReference type="NCBI Taxonomy" id="2364126"/>
    <lineage>
        <taxon>Eukaryota</taxon>
        <taxon>Sar</taxon>
        <taxon>Alveolata</taxon>
        <taxon>Dinophyceae</taxon>
        <taxon>Prorocentrales</taxon>
        <taxon>Prorocentraceae</taxon>
        <taxon>Prorocentrum</taxon>
    </lineage>
</organism>